<evidence type="ECO:0000313" key="2">
    <source>
        <dbReference type="EMBL" id="MFC0674165.1"/>
    </source>
</evidence>
<sequence length="248" mass="26669">MHQEIPLSGGNASAGVVRVGGTVRKPSTEHSPGVLAYMRTLRGRGIDLPEPMGQDEQGRMVTEYVPGPLAMGSPPLTGPELARVGGMVRAIHDASEGLDAAQLGLGPALIPVDAPDLVCHGDLTPWNLVLGERWVFIDWDGTAASTRLWDLAYSAQAFTLNDVAADPAVAAQDFRSFLDGYGADAVLRAELVPILSRRAWAMHDMLEAARREGREPWGSMFLSGHGTHWRGVAQFLERNVDAWTAALI</sequence>
<proteinExistence type="predicted"/>
<dbReference type="Pfam" id="PF01636">
    <property type="entry name" value="APH"/>
    <property type="match status" value="1"/>
</dbReference>
<protein>
    <submittedName>
        <fullName evidence="2">Phosphotransferase</fullName>
    </submittedName>
</protein>
<keyword evidence="3" id="KW-1185">Reference proteome</keyword>
<reference evidence="2 3" key="1">
    <citation type="submission" date="2024-09" db="EMBL/GenBank/DDBJ databases">
        <authorList>
            <person name="Sun Q."/>
            <person name="Mori K."/>
        </authorList>
    </citation>
    <scope>NUCLEOTIDE SEQUENCE [LARGE SCALE GENOMIC DNA]</scope>
    <source>
        <strain evidence="2 3">CICC 10874</strain>
    </source>
</reference>
<accession>A0ABV6RB00</accession>
<comment type="caution">
    <text evidence="2">The sequence shown here is derived from an EMBL/GenBank/DDBJ whole genome shotgun (WGS) entry which is preliminary data.</text>
</comment>
<evidence type="ECO:0000259" key="1">
    <source>
        <dbReference type="Pfam" id="PF01636"/>
    </source>
</evidence>
<dbReference type="RefSeq" id="WP_376980099.1">
    <property type="nucleotide sequence ID" value="NZ_JBHLSV010000009.1"/>
</dbReference>
<organism evidence="2 3">
    <name type="scientific">Brachybacterium hainanense</name>
    <dbReference type="NCBI Taxonomy" id="1541174"/>
    <lineage>
        <taxon>Bacteria</taxon>
        <taxon>Bacillati</taxon>
        <taxon>Actinomycetota</taxon>
        <taxon>Actinomycetes</taxon>
        <taxon>Micrococcales</taxon>
        <taxon>Dermabacteraceae</taxon>
        <taxon>Brachybacterium</taxon>
    </lineage>
</organism>
<dbReference type="InterPro" id="IPR011009">
    <property type="entry name" value="Kinase-like_dom_sf"/>
</dbReference>
<name>A0ABV6RB00_9MICO</name>
<dbReference type="SUPFAM" id="SSF56112">
    <property type="entry name" value="Protein kinase-like (PK-like)"/>
    <property type="match status" value="1"/>
</dbReference>
<dbReference type="InterPro" id="IPR002575">
    <property type="entry name" value="Aminoglycoside_PTrfase"/>
</dbReference>
<dbReference type="Proteomes" id="UP001589793">
    <property type="component" value="Unassembled WGS sequence"/>
</dbReference>
<dbReference type="EMBL" id="JBHLSV010000009">
    <property type="protein sequence ID" value="MFC0674165.1"/>
    <property type="molecule type" value="Genomic_DNA"/>
</dbReference>
<gene>
    <name evidence="2" type="ORF">ACFFF6_09375</name>
</gene>
<dbReference type="Gene3D" id="3.90.1200.10">
    <property type="match status" value="1"/>
</dbReference>
<feature type="domain" description="Aminoglycoside phosphotransferase" evidence="1">
    <location>
        <begin position="108"/>
        <end position="182"/>
    </location>
</feature>
<evidence type="ECO:0000313" key="3">
    <source>
        <dbReference type="Proteomes" id="UP001589793"/>
    </source>
</evidence>